<accession>A0A7Y0Q5H4</accession>
<comment type="caution">
    <text evidence="2">The sequence shown here is derived from an EMBL/GenBank/DDBJ whole genome shotgun (WGS) entry which is preliminary data.</text>
</comment>
<evidence type="ECO:0000256" key="1">
    <source>
        <dbReference type="SAM" id="SignalP"/>
    </source>
</evidence>
<organism evidence="2 3">
    <name type="scientific">Thalassotalea algicola</name>
    <dbReference type="NCBI Taxonomy" id="2716224"/>
    <lineage>
        <taxon>Bacteria</taxon>
        <taxon>Pseudomonadati</taxon>
        <taxon>Pseudomonadota</taxon>
        <taxon>Gammaproteobacteria</taxon>
        <taxon>Alteromonadales</taxon>
        <taxon>Colwelliaceae</taxon>
        <taxon>Thalassotalea</taxon>
    </lineage>
</organism>
<keyword evidence="3" id="KW-1185">Reference proteome</keyword>
<dbReference type="Proteomes" id="UP000568664">
    <property type="component" value="Unassembled WGS sequence"/>
</dbReference>
<gene>
    <name evidence="2" type="ORF">HII17_05470</name>
</gene>
<dbReference type="AlphaFoldDB" id="A0A7Y0Q5H4"/>
<sequence>MKTKLKAIFAAAAVSSASLCFTVSHAIAAVPQAADYNLVIVNKYTSVKSYNDFGVSDSLYATEKFAQIFDKPLVKIPLDEKVINHMSPVAKKSDFFALATVFNDKLQQLIASFTHSTPSYSMNEEGEMTLKKHQNSTCNVKRS</sequence>
<evidence type="ECO:0000313" key="3">
    <source>
        <dbReference type="Proteomes" id="UP000568664"/>
    </source>
</evidence>
<evidence type="ECO:0000313" key="2">
    <source>
        <dbReference type="EMBL" id="NMP31009.1"/>
    </source>
</evidence>
<proteinExistence type="predicted"/>
<keyword evidence="1" id="KW-0732">Signal</keyword>
<dbReference type="RefSeq" id="WP_169074358.1">
    <property type="nucleotide sequence ID" value="NZ_JABBXH010000002.1"/>
</dbReference>
<feature type="signal peptide" evidence="1">
    <location>
        <begin position="1"/>
        <end position="28"/>
    </location>
</feature>
<name>A0A7Y0Q5H4_9GAMM</name>
<reference evidence="2 3" key="1">
    <citation type="submission" date="2020-04" db="EMBL/GenBank/DDBJ databases">
        <title>Thalassotalea sp. M1531, isolated from the surface of marine red alga.</title>
        <authorList>
            <person name="Pang L."/>
            <person name="Lu D.-C."/>
        </authorList>
    </citation>
    <scope>NUCLEOTIDE SEQUENCE [LARGE SCALE GENOMIC DNA]</scope>
    <source>
        <strain evidence="2 3">M1531</strain>
    </source>
</reference>
<dbReference type="EMBL" id="JABBXH010000002">
    <property type="protein sequence ID" value="NMP31009.1"/>
    <property type="molecule type" value="Genomic_DNA"/>
</dbReference>
<protein>
    <submittedName>
        <fullName evidence="2">Uncharacterized protein</fullName>
    </submittedName>
</protein>
<feature type="chain" id="PRO_5031017473" evidence="1">
    <location>
        <begin position="29"/>
        <end position="143"/>
    </location>
</feature>